<organism evidence="1">
    <name type="scientific">Stegastes partitus</name>
    <name type="common">bicolor damselfish</name>
    <dbReference type="NCBI Taxonomy" id="144197"/>
    <lineage>
        <taxon>Eukaryota</taxon>
        <taxon>Metazoa</taxon>
        <taxon>Chordata</taxon>
        <taxon>Craniata</taxon>
        <taxon>Vertebrata</taxon>
        <taxon>Euteleostomi</taxon>
        <taxon>Actinopterygii</taxon>
        <taxon>Neopterygii</taxon>
        <taxon>Teleostei</taxon>
        <taxon>Neoteleostei</taxon>
        <taxon>Acanthomorphata</taxon>
        <taxon>Ovalentaria</taxon>
        <taxon>Pomacentridae</taxon>
        <taxon>Stegastes</taxon>
    </lineage>
</organism>
<name>A0A3B5AU99_9TELE</name>
<accession>A0A3B5AU99</accession>
<sequence length="166" mass="17910">MHRHKRKTSSSNARLLQDHLVRLHLSVTGVYNVPLLQTQTDSSLSVLRLVGIPCDQVNTAIVTQIKAMGSYKLGPVTPTLIQANHTSAVGQVESVNFTMTSTSVSLGCHIQGSSVSAFWFSLFDNGTNYCNLRNVIQGSGLTKAPGFIEFTNEWLCLGLGLSACKG</sequence>
<protein>
    <submittedName>
        <fullName evidence="1">Uncharacterized protein</fullName>
    </submittedName>
</protein>
<dbReference type="AlphaFoldDB" id="A0A3B5AU99"/>
<proteinExistence type="predicted"/>
<dbReference type="GeneTree" id="ENSGT00940000171007"/>
<dbReference type="PANTHER" id="PTHR38564:SF2">
    <property type="entry name" value="WU:FC46H12 PRECURSOR"/>
    <property type="match status" value="1"/>
</dbReference>
<dbReference type="PANTHER" id="PTHR38564">
    <property type="entry name" value="SI:CH73-250A16.5-RELATED"/>
    <property type="match status" value="1"/>
</dbReference>
<reference evidence="1" key="1">
    <citation type="submission" date="2023-09" db="UniProtKB">
        <authorList>
            <consortium name="Ensembl"/>
        </authorList>
    </citation>
    <scope>IDENTIFICATION</scope>
</reference>
<evidence type="ECO:0000313" key="1">
    <source>
        <dbReference type="Ensembl" id="ENSSPAP00000024450.1"/>
    </source>
</evidence>
<dbReference type="Ensembl" id="ENSSPAT00000024853.1">
    <property type="protein sequence ID" value="ENSSPAP00000024450.1"/>
    <property type="gene ID" value="ENSSPAG00000018486.1"/>
</dbReference>